<organism evidence="6 7">
    <name type="scientific">Candidatus Enterocola intestinipullorum</name>
    <dbReference type="NCBI Taxonomy" id="2840783"/>
    <lineage>
        <taxon>Bacteria</taxon>
        <taxon>Pseudomonadati</taxon>
        <taxon>Bacteroidota</taxon>
        <taxon>Bacteroidia</taxon>
        <taxon>Bacteroidales</taxon>
        <taxon>Candidatus Enterocola</taxon>
    </lineage>
</organism>
<reference evidence="6" key="2">
    <citation type="journal article" date="2021" name="PeerJ">
        <title>Extensive microbial diversity within the chicken gut microbiome revealed by metagenomics and culture.</title>
        <authorList>
            <person name="Gilroy R."/>
            <person name="Ravi A."/>
            <person name="Getino M."/>
            <person name="Pursley I."/>
            <person name="Horton D.L."/>
            <person name="Alikhan N.F."/>
            <person name="Baker D."/>
            <person name="Gharbi K."/>
            <person name="Hall N."/>
            <person name="Watson M."/>
            <person name="Adriaenssens E.M."/>
            <person name="Foster-Nyarko E."/>
            <person name="Jarju S."/>
            <person name="Secka A."/>
            <person name="Antonio M."/>
            <person name="Oren A."/>
            <person name="Chaudhuri R.R."/>
            <person name="La Ragione R."/>
            <person name="Hildebrand F."/>
            <person name="Pallen M.J."/>
        </authorList>
    </citation>
    <scope>NUCLEOTIDE SEQUENCE</scope>
    <source>
        <strain evidence="6">D3-1215</strain>
    </source>
</reference>
<accession>A0A9D9EHR9</accession>
<reference evidence="6" key="1">
    <citation type="submission" date="2020-10" db="EMBL/GenBank/DDBJ databases">
        <authorList>
            <person name="Gilroy R."/>
        </authorList>
    </citation>
    <scope>NUCLEOTIDE SEQUENCE</scope>
    <source>
        <strain evidence="6">D3-1215</strain>
    </source>
</reference>
<evidence type="ECO:0000313" key="6">
    <source>
        <dbReference type="EMBL" id="MBO8447100.1"/>
    </source>
</evidence>
<dbReference type="InterPro" id="IPR038770">
    <property type="entry name" value="Na+/solute_symporter_sf"/>
</dbReference>
<feature type="transmembrane region" description="Helical" evidence="5">
    <location>
        <begin position="127"/>
        <end position="144"/>
    </location>
</feature>
<evidence type="ECO:0000313" key="7">
    <source>
        <dbReference type="Proteomes" id="UP000823637"/>
    </source>
</evidence>
<dbReference type="AlphaFoldDB" id="A0A9D9EHR9"/>
<comment type="subcellular location">
    <subcellularLocation>
        <location evidence="1">Membrane</location>
        <topology evidence="1">Multi-pass membrane protein</topology>
    </subcellularLocation>
</comment>
<keyword evidence="4 5" id="KW-0472">Membrane</keyword>
<feature type="transmembrane region" description="Helical" evidence="5">
    <location>
        <begin position="66"/>
        <end position="86"/>
    </location>
</feature>
<feature type="transmembrane region" description="Helical" evidence="5">
    <location>
        <begin position="37"/>
        <end position="54"/>
    </location>
</feature>
<dbReference type="Gene3D" id="1.20.1530.20">
    <property type="match status" value="1"/>
</dbReference>
<dbReference type="Pfam" id="PF01758">
    <property type="entry name" value="SBF"/>
    <property type="match status" value="1"/>
</dbReference>
<feature type="transmembrane region" description="Helical" evidence="5">
    <location>
        <begin position="223"/>
        <end position="247"/>
    </location>
</feature>
<feature type="transmembrane region" description="Helical" evidence="5">
    <location>
        <begin position="12"/>
        <end position="31"/>
    </location>
</feature>
<comment type="caution">
    <text evidence="6">The sequence shown here is derived from an EMBL/GenBank/DDBJ whole genome shotgun (WGS) entry which is preliminary data.</text>
</comment>
<protein>
    <submittedName>
        <fullName evidence="6">Uncharacterized protein</fullName>
    </submittedName>
</protein>
<sequence length="307" mass="34052">MSAFFHRVERFIKDWTLLIAIILGAGFHKFFGYIEDRFDLLMPTLIFIMLFLSFSKLEGFEGKKAWWHVLVVLIQIAVGTSLYFLILPYDAVLAAGISLCVLVSPATSSPVVVNLMKGNIEFSTEFLLLDSVVAAIILPFWMAYAGGDPSIDIVETIQDIAQHTLVVVLVPLFAALLIRKAIPKSKEVVKRFSFLSYYLWAVALMILMGTSTDMFLSQPDPDYKFAIESLLLTTVVCFILIMGGKFLGGDRLTGIAAGQALGQKNTVLAVWLASGFMNPLSALVPTMWIVSQNIINSVQLWNANRKN</sequence>
<dbReference type="Proteomes" id="UP000823637">
    <property type="component" value="Unassembled WGS sequence"/>
</dbReference>
<dbReference type="EMBL" id="JADIMR010000076">
    <property type="protein sequence ID" value="MBO8447100.1"/>
    <property type="molecule type" value="Genomic_DNA"/>
</dbReference>
<evidence type="ECO:0000256" key="1">
    <source>
        <dbReference type="ARBA" id="ARBA00004141"/>
    </source>
</evidence>
<keyword evidence="2 5" id="KW-0812">Transmembrane</keyword>
<evidence type="ECO:0000256" key="2">
    <source>
        <dbReference type="ARBA" id="ARBA00022692"/>
    </source>
</evidence>
<feature type="transmembrane region" description="Helical" evidence="5">
    <location>
        <begin position="92"/>
        <end position="115"/>
    </location>
</feature>
<dbReference type="GO" id="GO:0016020">
    <property type="term" value="C:membrane"/>
    <property type="evidence" value="ECO:0007669"/>
    <property type="project" value="UniProtKB-SubCell"/>
</dbReference>
<feature type="transmembrane region" description="Helical" evidence="5">
    <location>
        <begin position="164"/>
        <end position="182"/>
    </location>
</feature>
<feature type="transmembrane region" description="Helical" evidence="5">
    <location>
        <begin position="194"/>
        <end position="211"/>
    </location>
</feature>
<gene>
    <name evidence="6" type="ORF">IAC32_05080</name>
</gene>
<evidence type="ECO:0000256" key="4">
    <source>
        <dbReference type="ARBA" id="ARBA00023136"/>
    </source>
</evidence>
<keyword evidence="3 5" id="KW-1133">Transmembrane helix</keyword>
<evidence type="ECO:0000256" key="5">
    <source>
        <dbReference type="SAM" id="Phobius"/>
    </source>
</evidence>
<evidence type="ECO:0000256" key="3">
    <source>
        <dbReference type="ARBA" id="ARBA00022989"/>
    </source>
</evidence>
<name>A0A9D9EHR9_9BACT</name>
<feature type="transmembrane region" description="Helical" evidence="5">
    <location>
        <begin position="268"/>
        <end position="290"/>
    </location>
</feature>
<dbReference type="InterPro" id="IPR002657">
    <property type="entry name" value="BilAc:Na_symport/Acr3"/>
</dbReference>
<proteinExistence type="predicted"/>